<dbReference type="InterPro" id="IPR021729">
    <property type="entry name" value="DUF3298"/>
</dbReference>
<protein>
    <submittedName>
        <fullName evidence="4">DUF3298 and DUF4163 domain-containing protein</fullName>
    </submittedName>
</protein>
<feature type="domain" description="DUF3298" evidence="2">
    <location>
        <begin position="177"/>
        <end position="246"/>
    </location>
</feature>
<name>A0A504IZR1_9FLAO</name>
<comment type="caution">
    <text evidence="4">The sequence shown here is derived from an EMBL/GenBank/DDBJ whole genome shotgun (WGS) entry which is preliminary data.</text>
</comment>
<sequence length="260" mass="29681">MINLKTNIAFKFFVLTFIWLCFYACKNREEIIFENKLITTDTLFDCRVIDCAAIELNLVNVLGEDEIALKINKEIERAAATIFDIDHKNLSNHSLDKAAEQFNSSYQKILEEFPDETSMYEANVNCKLSFQCQDIISLAMDAYIFTGGAHGNSTISYINIDPVTGKKLSLRALLNDVDAFKKYVENAFRKAHKIDKNQSINSTGFFFENDTFTLPSTIGFTDKEVILYYNPYEISSYAEGPVELKLNKKDVVSYFTVSIF</sequence>
<keyword evidence="5" id="KW-1185">Reference proteome</keyword>
<gene>
    <name evidence="4" type="ORF">FHK87_18865</name>
</gene>
<keyword evidence="1" id="KW-1133">Transmembrane helix</keyword>
<dbReference type="Gene3D" id="3.90.640.20">
    <property type="entry name" value="Heat-shock cognate protein, ATPase"/>
    <property type="match status" value="1"/>
</dbReference>
<dbReference type="InterPro" id="IPR037126">
    <property type="entry name" value="PdaC/RsiV-like_sf"/>
</dbReference>
<evidence type="ECO:0000259" key="2">
    <source>
        <dbReference type="Pfam" id="PF11738"/>
    </source>
</evidence>
<dbReference type="OrthoDB" id="594879at2"/>
<dbReference type="InterPro" id="IPR025303">
    <property type="entry name" value="PdaC"/>
</dbReference>
<dbReference type="EMBL" id="VFWZ01000006">
    <property type="protein sequence ID" value="TPN84026.1"/>
    <property type="molecule type" value="Genomic_DNA"/>
</dbReference>
<keyword evidence="1" id="KW-0472">Membrane</keyword>
<evidence type="ECO:0000256" key="1">
    <source>
        <dbReference type="SAM" id="Phobius"/>
    </source>
</evidence>
<dbReference type="Gene3D" id="3.30.565.40">
    <property type="entry name" value="Fervidobacterium nodosum Rt17-B1 like"/>
    <property type="match status" value="1"/>
</dbReference>
<reference evidence="4 5" key="1">
    <citation type="submission" date="2019-06" db="EMBL/GenBank/DDBJ databases">
        <authorList>
            <person name="Meng X."/>
        </authorList>
    </citation>
    <scope>NUCLEOTIDE SEQUENCE [LARGE SCALE GENOMIC DNA]</scope>
    <source>
        <strain evidence="4 5">M625</strain>
    </source>
</reference>
<evidence type="ECO:0000259" key="3">
    <source>
        <dbReference type="Pfam" id="PF13739"/>
    </source>
</evidence>
<dbReference type="AlphaFoldDB" id="A0A504IZR1"/>
<dbReference type="Proteomes" id="UP000315540">
    <property type="component" value="Unassembled WGS sequence"/>
</dbReference>
<organism evidence="4 5">
    <name type="scientific">Aquimarina algicola</name>
    <dbReference type="NCBI Taxonomy" id="2589995"/>
    <lineage>
        <taxon>Bacteria</taxon>
        <taxon>Pseudomonadati</taxon>
        <taxon>Bacteroidota</taxon>
        <taxon>Flavobacteriia</taxon>
        <taxon>Flavobacteriales</taxon>
        <taxon>Flavobacteriaceae</taxon>
        <taxon>Aquimarina</taxon>
    </lineage>
</organism>
<feature type="domain" description="Deacetylase PdaC" evidence="3">
    <location>
        <begin position="55"/>
        <end position="153"/>
    </location>
</feature>
<evidence type="ECO:0000313" key="5">
    <source>
        <dbReference type="Proteomes" id="UP000315540"/>
    </source>
</evidence>
<keyword evidence="1" id="KW-0812">Transmembrane</keyword>
<proteinExistence type="predicted"/>
<evidence type="ECO:0000313" key="4">
    <source>
        <dbReference type="EMBL" id="TPN84026.1"/>
    </source>
</evidence>
<accession>A0A504IZR1</accession>
<dbReference type="Pfam" id="PF11738">
    <property type="entry name" value="DUF3298"/>
    <property type="match status" value="1"/>
</dbReference>
<dbReference type="Pfam" id="PF13739">
    <property type="entry name" value="PdaC"/>
    <property type="match status" value="1"/>
</dbReference>
<feature type="transmembrane region" description="Helical" evidence="1">
    <location>
        <begin position="6"/>
        <end position="25"/>
    </location>
</feature>
<dbReference type="RefSeq" id="WP_140595334.1">
    <property type="nucleotide sequence ID" value="NZ_VFWZ01000006.1"/>
</dbReference>